<dbReference type="AlphaFoldDB" id="A0A0D0MG64"/>
<feature type="chain" id="PRO_5002216630" description="Lipoprotein" evidence="1">
    <location>
        <begin position="29"/>
        <end position="151"/>
    </location>
</feature>
<dbReference type="EMBL" id="JXQQ01000048">
    <property type="protein sequence ID" value="KIQ28480.1"/>
    <property type="molecule type" value="Genomic_DNA"/>
</dbReference>
<dbReference type="Pfam" id="PF09619">
    <property type="entry name" value="YscW"/>
    <property type="match status" value="1"/>
</dbReference>
<dbReference type="InterPro" id="IPR039366">
    <property type="entry name" value="Pilotin"/>
</dbReference>
<evidence type="ECO:0000256" key="1">
    <source>
        <dbReference type="SAM" id="SignalP"/>
    </source>
</evidence>
<gene>
    <name evidence="2" type="ORF">RT97_20810</name>
</gene>
<evidence type="ECO:0008006" key="4">
    <source>
        <dbReference type="Google" id="ProtNLM"/>
    </source>
</evidence>
<dbReference type="InterPro" id="IPR053196">
    <property type="entry name" value="Lipoprotein_YbaY-like"/>
</dbReference>
<feature type="signal peptide" evidence="1">
    <location>
        <begin position="1"/>
        <end position="28"/>
    </location>
</feature>
<keyword evidence="1" id="KW-0732">Signal</keyword>
<comment type="caution">
    <text evidence="2">The sequence shown here is derived from an EMBL/GenBank/DDBJ whole genome shotgun (WGS) entry which is preliminary data.</text>
</comment>
<evidence type="ECO:0000313" key="2">
    <source>
        <dbReference type="EMBL" id="KIQ28480.1"/>
    </source>
</evidence>
<name>A0A0D0MG64_VARPD</name>
<accession>A0A0D0MG64</accession>
<reference evidence="2 3" key="1">
    <citation type="submission" date="2014-12" db="EMBL/GenBank/DDBJ databases">
        <title>16Stimator: statistical estimation of ribosomal gene copy numbers from draft genome assemblies.</title>
        <authorList>
            <person name="Perisin M.A."/>
            <person name="Vetter M."/>
            <person name="Gilbert J.A."/>
            <person name="Bergelson J."/>
        </authorList>
    </citation>
    <scope>NUCLEOTIDE SEQUENCE [LARGE SCALE GENOMIC DNA]</scope>
    <source>
        <strain evidence="2 3">MEDvA23</strain>
    </source>
</reference>
<dbReference type="Proteomes" id="UP000032067">
    <property type="component" value="Unassembled WGS sequence"/>
</dbReference>
<protein>
    <recommendedName>
        <fullName evidence="4">Lipoprotein</fullName>
    </recommendedName>
</protein>
<dbReference type="PANTHER" id="PTHR38013">
    <property type="entry name" value="GLYCOPROTEIN/POLYSACCHARIDE METABOLISM"/>
    <property type="match status" value="1"/>
</dbReference>
<dbReference type="PROSITE" id="PS51257">
    <property type="entry name" value="PROKAR_LIPOPROTEIN"/>
    <property type="match status" value="1"/>
</dbReference>
<dbReference type="PANTHER" id="PTHR38013:SF1">
    <property type="entry name" value="GLYCOPROTEIN_POLYSACCHARIDE METABOLISM"/>
    <property type="match status" value="1"/>
</dbReference>
<proteinExistence type="predicted"/>
<organism evidence="2 3">
    <name type="scientific">Variovorax paradoxus</name>
    <dbReference type="NCBI Taxonomy" id="34073"/>
    <lineage>
        <taxon>Bacteria</taxon>
        <taxon>Pseudomonadati</taxon>
        <taxon>Pseudomonadota</taxon>
        <taxon>Betaproteobacteria</taxon>
        <taxon>Burkholderiales</taxon>
        <taxon>Comamonadaceae</taxon>
        <taxon>Variovorax</taxon>
    </lineage>
</organism>
<evidence type="ECO:0000313" key="3">
    <source>
        <dbReference type="Proteomes" id="UP000032067"/>
    </source>
</evidence>
<sequence>MKRRTSLVLLSAAAGASLLSACASPSSAVSKPAPPAASSLRVSGTVAYRQRIALDPSAEVVVQLLDVSRMDAPSVTLAEQRIKANGRQPPFAYELQVDAARIDPRMRYAVSARILRGEQLLFINDTQYPVLTQGSGTTASLVLVRVAPSPR</sequence>
<dbReference type="RefSeq" id="WP_042580718.1">
    <property type="nucleotide sequence ID" value="NZ_JXQQ01000048.1"/>
</dbReference>